<name>A0A9W6VHI0_9PSEU</name>
<dbReference type="AlphaFoldDB" id="A0A9W6VHI0"/>
<gene>
    <name evidence="2" type="ORF">Atai01_39030</name>
</gene>
<organism evidence="2 3">
    <name type="scientific">Amycolatopsis taiwanensis</name>
    <dbReference type="NCBI Taxonomy" id="342230"/>
    <lineage>
        <taxon>Bacteria</taxon>
        <taxon>Bacillati</taxon>
        <taxon>Actinomycetota</taxon>
        <taxon>Actinomycetes</taxon>
        <taxon>Pseudonocardiales</taxon>
        <taxon>Pseudonocardiaceae</taxon>
        <taxon>Amycolatopsis</taxon>
    </lineage>
</organism>
<evidence type="ECO:0000256" key="1">
    <source>
        <dbReference type="SAM" id="MobiDB-lite"/>
    </source>
</evidence>
<protein>
    <submittedName>
        <fullName evidence="2">Uncharacterized protein</fullName>
    </submittedName>
</protein>
<accession>A0A9W6VHI0</accession>
<sequence>MLESVREAPVTGAAQSGGPRERREEITGRALPLISEAVPGFGAEPRGLVLPGLWCRGVPMWHHSGMLSTRKGNAA</sequence>
<evidence type="ECO:0000313" key="3">
    <source>
        <dbReference type="Proteomes" id="UP001165136"/>
    </source>
</evidence>
<proteinExistence type="predicted"/>
<feature type="region of interest" description="Disordered" evidence="1">
    <location>
        <begin position="1"/>
        <end position="27"/>
    </location>
</feature>
<keyword evidence="3" id="KW-1185">Reference proteome</keyword>
<reference evidence="2" key="1">
    <citation type="submission" date="2023-03" db="EMBL/GenBank/DDBJ databases">
        <title>Amycolatopsis taiwanensis NBRC 103393.</title>
        <authorList>
            <person name="Ichikawa N."/>
            <person name="Sato H."/>
            <person name="Tonouchi N."/>
        </authorList>
    </citation>
    <scope>NUCLEOTIDE SEQUENCE</scope>
    <source>
        <strain evidence="2">NBRC 103393</strain>
    </source>
</reference>
<comment type="caution">
    <text evidence="2">The sequence shown here is derived from an EMBL/GenBank/DDBJ whole genome shotgun (WGS) entry which is preliminary data.</text>
</comment>
<dbReference type="Proteomes" id="UP001165136">
    <property type="component" value="Unassembled WGS sequence"/>
</dbReference>
<dbReference type="EMBL" id="BSTI01000008">
    <property type="protein sequence ID" value="GLY67284.1"/>
    <property type="molecule type" value="Genomic_DNA"/>
</dbReference>
<evidence type="ECO:0000313" key="2">
    <source>
        <dbReference type="EMBL" id="GLY67284.1"/>
    </source>
</evidence>